<accession>A0ABD1ZPR0</accession>
<gene>
    <name evidence="1" type="ORF">R1flu_021486</name>
</gene>
<name>A0ABD1ZPR0_9MARC</name>
<proteinExistence type="predicted"/>
<dbReference type="AlphaFoldDB" id="A0ABD1ZPR0"/>
<evidence type="ECO:0000313" key="1">
    <source>
        <dbReference type="EMBL" id="KAL2653358.1"/>
    </source>
</evidence>
<organism evidence="1 2">
    <name type="scientific">Riccia fluitans</name>
    <dbReference type="NCBI Taxonomy" id="41844"/>
    <lineage>
        <taxon>Eukaryota</taxon>
        <taxon>Viridiplantae</taxon>
        <taxon>Streptophyta</taxon>
        <taxon>Embryophyta</taxon>
        <taxon>Marchantiophyta</taxon>
        <taxon>Marchantiopsida</taxon>
        <taxon>Marchantiidae</taxon>
        <taxon>Marchantiales</taxon>
        <taxon>Ricciaceae</taxon>
        <taxon>Riccia</taxon>
    </lineage>
</organism>
<dbReference type="Proteomes" id="UP001605036">
    <property type="component" value="Unassembled WGS sequence"/>
</dbReference>
<reference evidence="1 2" key="1">
    <citation type="submission" date="2024-09" db="EMBL/GenBank/DDBJ databases">
        <title>Chromosome-scale assembly of Riccia fluitans.</title>
        <authorList>
            <person name="Paukszto L."/>
            <person name="Sawicki J."/>
            <person name="Karawczyk K."/>
            <person name="Piernik-Szablinska J."/>
            <person name="Szczecinska M."/>
            <person name="Mazdziarz M."/>
        </authorList>
    </citation>
    <scope>NUCLEOTIDE SEQUENCE [LARGE SCALE GENOMIC DNA]</scope>
    <source>
        <strain evidence="1">Rf_01</strain>
        <tissue evidence="1">Aerial parts of the thallus</tissue>
    </source>
</reference>
<dbReference type="EMBL" id="JBHFFA010000001">
    <property type="protein sequence ID" value="KAL2653358.1"/>
    <property type="molecule type" value="Genomic_DNA"/>
</dbReference>
<evidence type="ECO:0000313" key="2">
    <source>
        <dbReference type="Proteomes" id="UP001605036"/>
    </source>
</evidence>
<comment type="caution">
    <text evidence="1">The sequence shown here is derived from an EMBL/GenBank/DDBJ whole genome shotgun (WGS) entry which is preliminary data.</text>
</comment>
<protein>
    <submittedName>
        <fullName evidence="1">Uncharacterized protein</fullName>
    </submittedName>
</protein>
<keyword evidence="2" id="KW-1185">Reference proteome</keyword>
<sequence length="126" mass="14062">MVQNPLLLKLHLEKPKSGSKLQGFNNLNNLDQGGYNLKRPELEPHSHIQNFIEPTSIRSEGVIEGCKSHWGDYKTKGEVAIAIEVSKQLEAEKVDFKVGNITEFIDLTDSRSQSGLGFWTGIRAAQ</sequence>